<reference evidence="3" key="1">
    <citation type="submission" date="2016-11" db="EMBL/GenBank/DDBJ databases">
        <authorList>
            <person name="Schniete J.K."/>
            <person name="Salih T."/>
            <person name="Algora Gallardo L."/>
            <person name="Martinez Fernandez S."/>
            <person name="Herron P.R."/>
        </authorList>
    </citation>
    <scope>NUCLEOTIDE SEQUENCE [LARGE SCALE GENOMIC DNA]</scope>
    <source>
        <strain evidence="3">DSM 41896</strain>
    </source>
</reference>
<evidence type="ECO:0000313" key="2">
    <source>
        <dbReference type="EMBL" id="OQD55876.1"/>
    </source>
</evidence>
<feature type="compositionally biased region" description="Low complexity" evidence="1">
    <location>
        <begin position="114"/>
        <end position="154"/>
    </location>
</feature>
<dbReference type="Proteomes" id="UP000184286">
    <property type="component" value="Unassembled WGS sequence"/>
</dbReference>
<comment type="caution">
    <text evidence="2">The sequence shown here is derived from an EMBL/GenBank/DDBJ whole genome shotgun (WGS) entry which is preliminary data.</text>
</comment>
<evidence type="ECO:0000256" key="1">
    <source>
        <dbReference type="SAM" id="MobiDB-lite"/>
    </source>
</evidence>
<proteinExistence type="predicted"/>
<name>A0A1V6MU91_9ACTN</name>
<dbReference type="AlphaFoldDB" id="A0A1V6MU91"/>
<sequence>MRGVAFMTATGERVDRVDERDRAIGVVDRGEAVSNGRPHRVATTVRRDADGRILAHRRPETVSRFPRPETVPGSPGRYNRLLGGGAEAGESYERAAAREPAEDSARGHRRSGSRSRSCAGERSAPTGSASTKRSSPATSPPTRRRSTGTPGSPGASHTALGGRPPINRVNNAAGQYT</sequence>
<organism evidence="2 3">
    <name type="scientific">Streptomyces phaeoluteigriseus</name>
    <dbReference type="NCBI Taxonomy" id="114686"/>
    <lineage>
        <taxon>Bacteria</taxon>
        <taxon>Bacillati</taxon>
        <taxon>Actinomycetota</taxon>
        <taxon>Actinomycetes</taxon>
        <taxon>Kitasatosporales</taxon>
        <taxon>Streptomycetaceae</taxon>
        <taxon>Streptomyces</taxon>
        <taxon>Streptomyces aurantiacus group</taxon>
    </lineage>
</organism>
<dbReference type="EMBL" id="MPOH02000011">
    <property type="protein sequence ID" value="OQD55876.1"/>
    <property type="molecule type" value="Genomic_DNA"/>
</dbReference>
<dbReference type="STRING" id="114686.BM536_015710"/>
<feature type="compositionally biased region" description="Basic and acidic residues" evidence="1">
    <location>
        <begin position="91"/>
        <end position="106"/>
    </location>
</feature>
<gene>
    <name evidence="2" type="ORF">BM536_015710</name>
</gene>
<feature type="compositionally biased region" description="Polar residues" evidence="1">
    <location>
        <begin position="168"/>
        <end position="177"/>
    </location>
</feature>
<protein>
    <submittedName>
        <fullName evidence="2">Uncharacterized protein</fullName>
    </submittedName>
</protein>
<accession>A0A1V6MU91</accession>
<reference evidence="2 3" key="2">
    <citation type="submission" date="2017-02" db="EMBL/GenBank/DDBJ databases">
        <title>Draft genome sequence of Streptomyces phaeoluteigriseus type strain DSM41896.</title>
        <authorList>
            <person name="Salih T.S."/>
            <person name="Algora Gallardo L."/>
            <person name="Melo Santos T."/>
            <person name="Filgueira Martinez S."/>
            <person name="Herron P.R."/>
        </authorList>
    </citation>
    <scope>NUCLEOTIDE SEQUENCE [LARGE SCALE GENOMIC DNA]</scope>
    <source>
        <strain evidence="2 3">DSM 41896</strain>
    </source>
</reference>
<evidence type="ECO:0000313" key="3">
    <source>
        <dbReference type="Proteomes" id="UP000184286"/>
    </source>
</evidence>
<dbReference type="InterPro" id="IPR015797">
    <property type="entry name" value="NUDIX_hydrolase-like_dom_sf"/>
</dbReference>
<dbReference type="Gene3D" id="3.90.79.10">
    <property type="entry name" value="Nucleoside Triphosphate Pyrophosphohydrolase"/>
    <property type="match status" value="1"/>
</dbReference>
<feature type="region of interest" description="Disordered" evidence="1">
    <location>
        <begin position="58"/>
        <end position="177"/>
    </location>
</feature>
<dbReference type="SUPFAM" id="SSF55811">
    <property type="entry name" value="Nudix"/>
    <property type="match status" value="1"/>
</dbReference>